<evidence type="ECO:0000313" key="1">
    <source>
        <dbReference type="EMBL" id="OQX03524.1"/>
    </source>
</evidence>
<organism evidence="1 2">
    <name type="scientific">Thiothrix lacustris</name>
    <dbReference type="NCBI Taxonomy" id="525917"/>
    <lineage>
        <taxon>Bacteria</taxon>
        <taxon>Pseudomonadati</taxon>
        <taxon>Pseudomonadota</taxon>
        <taxon>Gammaproteobacteria</taxon>
        <taxon>Thiotrichales</taxon>
        <taxon>Thiotrichaceae</taxon>
        <taxon>Thiothrix</taxon>
    </lineage>
</organism>
<comment type="caution">
    <text evidence="1">The sequence shown here is derived from an EMBL/GenBank/DDBJ whole genome shotgun (WGS) entry which is preliminary data.</text>
</comment>
<gene>
    <name evidence="1" type="ORF">BWK73_39235</name>
</gene>
<accession>A0A1Y1QE16</accession>
<dbReference type="Proteomes" id="UP000192491">
    <property type="component" value="Unassembled WGS sequence"/>
</dbReference>
<reference evidence="1 2" key="1">
    <citation type="submission" date="2017-01" db="EMBL/GenBank/DDBJ databases">
        <title>Novel large sulfur bacteria in the metagenomes of groundwater-fed chemosynthetic microbial mats in the Lake Huron basin.</title>
        <authorList>
            <person name="Sharrar A.M."/>
            <person name="Flood B.E."/>
            <person name="Bailey J.V."/>
            <person name="Jones D.S."/>
            <person name="Biddanda B."/>
            <person name="Ruberg S.A."/>
            <person name="Marcus D.N."/>
            <person name="Dick G.J."/>
        </authorList>
    </citation>
    <scope>NUCLEOTIDE SEQUENCE [LARGE SCALE GENOMIC DNA]</scope>
    <source>
        <strain evidence="1">A8</strain>
    </source>
</reference>
<proteinExistence type="predicted"/>
<dbReference type="EMBL" id="MTEJ01000400">
    <property type="protein sequence ID" value="OQX03524.1"/>
    <property type="molecule type" value="Genomic_DNA"/>
</dbReference>
<protein>
    <submittedName>
        <fullName evidence="1">Uncharacterized protein</fullName>
    </submittedName>
</protein>
<feature type="non-terminal residue" evidence="1">
    <location>
        <position position="108"/>
    </location>
</feature>
<evidence type="ECO:0000313" key="2">
    <source>
        <dbReference type="Proteomes" id="UP000192491"/>
    </source>
</evidence>
<sequence length="108" mass="12073">MQQFDSLWVEPSAVHLATLMRGLYEQFQTPAGQVTIKARTRKARQTIEANWGWQPVAERLLGALDDLQAAPPLAPVKLKVAWLTTWNTRCGIASYSAFLLPHLSGEIE</sequence>
<name>A0A1Y1QE16_9GAMM</name>
<dbReference type="AlphaFoldDB" id="A0A1Y1QE16"/>